<proteinExistence type="predicted"/>
<evidence type="ECO:0000313" key="4">
    <source>
        <dbReference type="Proteomes" id="UP000811609"/>
    </source>
</evidence>
<feature type="domain" description="HAT C-terminal dimerisation" evidence="1">
    <location>
        <begin position="513"/>
        <end position="572"/>
    </location>
</feature>
<dbReference type="Proteomes" id="UP000811609">
    <property type="component" value="Chromosome 13"/>
</dbReference>
<protein>
    <recommendedName>
        <fullName evidence="5">Zinc finger MYM-type protein 1-like</fullName>
    </recommendedName>
</protein>
<feature type="domain" description="DUF4371" evidence="2">
    <location>
        <begin position="159"/>
        <end position="244"/>
    </location>
</feature>
<dbReference type="InterPro" id="IPR008906">
    <property type="entry name" value="HATC_C_dom"/>
</dbReference>
<keyword evidence="4" id="KW-1185">Reference proteome</keyword>
<dbReference type="EMBL" id="CM031821">
    <property type="protein sequence ID" value="KAG6631943.1"/>
    <property type="molecule type" value="Genomic_DNA"/>
</dbReference>
<dbReference type="PANTHER" id="PTHR11697:SF230">
    <property type="entry name" value="ZINC FINGER, MYM DOMAIN CONTAINING 1"/>
    <property type="match status" value="1"/>
</dbReference>
<name>A0A8T1NST5_CARIL</name>
<evidence type="ECO:0000259" key="2">
    <source>
        <dbReference type="Pfam" id="PF14291"/>
    </source>
</evidence>
<dbReference type="InterPro" id="IPR055298">
    <property type="entry name" value="AtLOH3-like"/>
</dbReference>
<dbReference type="Pfam" id="PF14291">
    <property type="entry name" value="DUF4371"/>
    <property type="match status" value="1"/>
</dbReference>
<sequence>MSKLKTIDLFFKRKEVDLPKNSSKIPRLEPEKNHDLNSPILEYEGIHFTSSTLNSKEIDISSLQRDPGLHPSKWDYPVNQCDKIRIAYLKMGPYQIHLSKYPFSGSVKHHCRFQASCSEQILNNRLRVKISIDVVRWLAFQGCAFRGHDETLDSKNRVIAKKVRNKIHEDVGDSRFCIIVDETRDEFKSEQMTIILIFVEVDDTSILILNNEIFVVLSRHCLDIPNIRRQGYDGTSNMHGEWNGLQALFLKDYSYAYYVHCFAHQLQLALVAAFREVVFVYEFFSNLNFIINVVGTSYKRHDELQVAQTTHIEHMIAIDKLEIYCECLKPLAWDANAAYKMITSFQFIFTLHLMKEIIGITDVLCQVLRQKSQDILNTINMVSTTKGLIQKLEMKKFNIDILELSSHYVQGRGHQQRDHITIEHHYHFEIFNATIYFQMQELDNRFGERMTKLLTLNSALDPKDGYKSFNIDYICCLVEEFQLKHFEVDAFINPIFQDLRSITDLCRRLVETEKSKTYYLIDRLVRLILTLPVSIATNERAFSAIKIVKTRLRNKIEDEFLTNNLVIYFEREIVKNFDLDSILDDFVCLKECKLQF</sequence>
<reference evidence="3" key="1">
    <citation type="submission" date="2020-12" db="EMBL/GenBank/DDBJ databases">
        <title>WGS assembly of Carya illinoinensis cv. Pawnee.</title>
        <authorList>
            <person name="Platts A."/>
            <person name="Shu S."/>
            <person name="Wright S."/>
            <person name="Barry K."/>
            <person name="Edger P."/>
            <person name="Pires J.C."/>
            <person name="Schmutz J."/>
        </authorList>
    </citation>
    <scope>NUCLEOTIDE SEQUENCE</scope>
    <source>
        <tissue evidence="3">Leaf</tissue>
    </source>
</reference>
<evidence type="ECO:0008006" key="5">
    <source>
        <dbReference type="Google" id="ProtNLM"/>
    </source>
</evidence>
<dbReference type="Pfam" id="PF05699">
    <property type="entry name" value="Dimer_Tnp_hAT"/>
    <property type="match status" value="1"/>
</dbReference>
<evidence type="ECO:0000313" key="3">
    <source>
        <dbReference type="EMBL" id="KAG6631943.1"/>
    </source>
</evidence>
<evidence type="ECO:0000259" key="1">
    <source>
        <dbReference type="Pfam" id="PF05699"/>
    </source>
</evidence>
<dbReference type="InterPro" id="IPR025398">
    <property type="entry name" value="DUF4371"/>
</dbReference>
<comment type="caution">
    <text evidence="3">The sequence shown here is derived from an EMBL/GenBank/DDBJ whole genome shotgun (WGS) entry which is preliminary data.</text>
</comment>
<accession>A0A8T1NST5</accession>
<organism evidence="3 4">
    <name type="scientific">Carya illinoinensis</name>
    <name type="common">Pecan</name>
    <dbReference type="NCBI Taxonomy" id="32201"/>
    <lineage>
        <taxon>Eukaryota</taxon>
        <taxon>Viridiplantae</taxon>
        <taxon>Streptophyta</taxon>
        <taxon>Embryophyta</taxon>
        <taxon>Tracheophyta</taxon>
        <taxon>Spermatophyta</taxon>
        <taxon>Magnoliopsida</taxon>
        <taxon>eudicotyledons</taxon>
        <taxon>Gunneridae</taxon>
        <taxon>Pentapetalae</taxon>
        <taxon>rosids</taxon>
        <taxon>fabids</taxon>
        <taxon>Fagales</taxon>
        <taxon>Juglandaceae</taxon>
        <taxon>Carya</taxon>
    </lineage>
</organism>
<dbReference type="PANTHER" id="PTHR11697">
    <property type="entry name" value="GENERAL TRANSCRIPTION FACTOR 2-RELATED ZINC FINGER PROTEIN"/>
    <property type="match status" value="1"/>
</dbReference>
<gene>
    <name evidence="3" type="ORF">CIPAW_13G123800</name>
</gene>
<dbReference type="AlphaFoldDB" id="A0A8T1NST5"/>
<dbReference type="GO" id="GO:0046983">
    <property type="term" value="F:protein dimerization activity"/>
    <property type="evidence" value="ECO:0007669"/>
    <property type="project" value="InterPro"/>
</dbReference>